<dbReference type="PANTHER" id="PTHR42693">
    <property type="entry name" value="ARYLSULFATASE FAMILY MEMBER"/>
    <property type="match status" value="1"/>
</dbReference>
<dbReference type="Pfam" id="PF14707">
    <property type="entry name" value="Sulfatase_C"/>
    <property type="match status" value="1"/>
</dbReference>
<dbReference type="FunFam" id="3.30.1120.10:FF:000001">
    <property type="entry name" value="Arylsulfatase E"/>
    <property type="match status" value="1"/>
</dbReference>
<keyword evidence="5" id="KW-0106">Calcium</keyword>
<comment type="similarity">
    <text evidence="2">Belongs to the sulfatase family.</text>
</comment>
<dbReference type="Gene3D" id="3.40.720.10">
    <property type="entry name" value="Alkaline Phosphatase, subunit A"/>
    <property type="match status" value="1"/>
</dbReference>
<feature type="chain" id="PRO_5027981455" evidence="7">
    <location>
        <begin position="27"/>
        <end position="595"/>
    </location>
</feature>
<dbReference type="InterPro" id="IPR017850">
    <property type="entry name" value="Alkaline_phosphatase_core_sf"/>
</dbReference>
<evidence type="ECO:0000259" key="8">
    <source>
        <dbReference type="Pfam" id="PF00884"/>
    </source>
</evidence>
<evidence type="ECO:0000256" key="5">
    <source>
        <dbReference type="ARBA" id="ARBA00022837"/>
    </source>
</evidence>
<dbReference type="Pfam" id="PF00884">
    <property type="entry name" value="Sulfatase"/>
    <property type="match status" value="1"/>
</dbReference>
<proteinExistence type="inferred from homology"/>
<dbReference type="SUPFAM" id="SSF53649">
    <property type="entry name" value="Alkaline phosphatase-like"/>
    <property type="match status" value="1"/>
</dbReference>
<comment type="cofactor">
    <cofactor evidence="1">
        <name>Ca(2+)</name>
        <dbReference type="ChEBI" id="CHEBI:29108"/>
    </cofactor>
</comment>
<dbReference type="PROSITE" id="PS00149">
    <property type="entry name" value="SULFATASE_2"/>
    <property type="match status" value="1"/>
</dbReference>
<feature type="transmembrane region" description="Helical" evidence="6">
    <location>
        <begin position="195"/>
        <end position="212"/>
    </location>
</feature>
<keyword evidence="6" id="KW-0472">Membrane</keyword>
<keyword evidence="4" id="KW-0378">Hydrolase</keyword>
<evidence type="ECO:0000313" key="10">
    <source>
        <dbReference type="RefSeq" id="XP_028289464.1"/>
    </source>
</evidence>
<dbReference type="RefSeq" id="XP_028289464.1">
    <property type="nucleotide sequence ID" value="XM_028433663.1"/>
</dbReference>
<feature type="domain" description="Sulfatase N-terminal" evidence="8">
    <location>
        <begin position="33"/>
        <end position="414"/>
    </location>
</feature>
<dbReference type="GO" id="GO:0005783">
    <property type="term" value="C:endoplasmic reticulum"/>
    <property type="evidence" value="ECO:0007669"/>
    <property type="project" value="UniProtKB-ARBA"/>
</dbReference>
<dbReference type="InParanoid" id="A0A6P7KIR2"/>
<dbReference type="AlphaFoldDB" id="A0A6P7KIR2"/>
<evidence type="ECO:0000256" key="7">
    <source>
        <dbReference type="SAM" id="SignalP"/>
    </source>
</evidence>
<feature type="signal peptide" evidence="7">
    <location>
        <begin position="1"/>
        <end position="26"/>
    </location>
</feature>
<evidence type="ECO:0000256" key="6">
    <source>
        <dbReference type="SAM" id="Phobius"/>
    </source>
</evidence>
<evidence type="ECO:0000256" key="1">
    <source>
        <dbReference type="ARBA" id="ARBA00001913"/>
    </source>
</evidence>
<dbReference type="PANTHER" id="PTHR42693:SF5">
    <property type="entry name" value="ARYLSULFATASE D"/>
    <property type="match status" value="1"/>
</dbReference>
<dbReference type="InterPro" id="IPR050738">
    <property type="entry name" value="Sulfatase"/>
</dbReference>
<feature type="transmembrane region" description="Helical" evidence="6">
    <location>
        <begin position="219"/>
        <end position="243"/>
    </location>
</feature>
<keyword evidence="3" id="KW-0479">Metal-binding</keyword>
<evidence type="ECO:0000313" key="9">
    <source>
        <dbReference type="Proteomes" id="UP000515145"/>
    </source>
</evidence>
<dbReference type="CTD" id="347527"/>
<evidence type="ECO:0000256" key="4">
    <source>
        <dbReference type="ARBA" id="ARBA00022801"/>
    </source>
</evidence>
<keyword evidence="6" id="KW-0812">Transmembrane</keyword>
<evidence type="ECO:0000256" key="3">
    <source>
        <dbReference type="ARBA" id="ARBA00022723"/>
    </source>
</evidence>
<evidence type="ECO:0000256" key="2">
    <source>
        <dbReference type="ARBA" id="ARBA00008779"/>
    </source>
</evidence>
<keyword evidence="9" id="KW-1185">Reference proteome</keyword>
<gene>
    <name evidence="10" type="primary">arsh</name>
</gene>
<dbReference type="PROSITE" id="PS00523">
    <property type="entry name" value="SULFATASE_1"/>
    <property type="match status" value="1"/>
</dbReference>
<dbReference type="GO" id="GO:0004065">
    <property type="term" value="F:arylsulfatase activity"/>
    <property type="evidence" value="ECO:0007669"/>
    <property type="project" value="TreeGrafter"/>
</dbReference>
<dbReference type="InterPro" id="IPR024607">
    <property type="entry name" value="Sulfatase_CS"/>
</dbReference>
<keyword evidence="6" id="KW-1133">Transmembrane helix</keyword>
<accession>A0A6P7KIR2</accession>
<organism evidence="9 10">
    <name type="scientific">Parambassis ranga</name>
    <name type="common">Indian glassy fish</name>
    <dbReference type="NCBI Taxonomy" id="210632"/>
    <lineage>
        <taxon>Eukaryota</taxon>
        <taxon>Metazoa</taxon>
        <taxon>Chordata</taxon>
        <taxon>Craniata</taxon>
        <taxon>Vertebrata</taxon>
        <taxon>Euteleostomi</taxon>
        <taxon>Actinopterygii</taxon>
        <taxon>Neopterygii</taxon>
        <taxon>Teleostei</taxon>
        <taxon>Neoteleostei</taxon>
        <taxon>Acanthomorphata</taxon>
        <taxon>Ovalentaria</taxon>
        <taxon>Ambassidae</taxon>
        <taxon>Parambassis</taxon>
    </lineage>
</organism>
<dbReference type="GeneID" id="114453769"/>
<dbReference type="Gene3D" id="3.30.1120.10">
    <property type="match status" value="1"/>
</dbReference>
<dbReference type="Gene3D" id="1.10.287.550">
    <property type="entry name" value="Helix hairpin bin"/>
    <property type="match status" value="1"/>
</dbReference>
<dbReference type="OrthoDB" id="103349at2759"/>
<reference evidence="10" key="1">
    <citation type="submission" date="2025-08" db="UniProtKB">
        <authorList>
            <consortium name="RefSeq"/>
        </authorList>
    </citation>
    <scope>IDENTIFICATION</scope>
</reference>
<sequence>MLFSMYAMSAALLLWLLLAAVSGVPGEEVDKRPNFVLMMVDDLGIGDIGCYGNDTIRTPNIDRLASEGVKLTQHIAAAPLCTPSRTAFVTGRYAIRSGMVSEGRVQVLLFLGGSGGLPPGETTFAKRLQQQGYTTGLVGKWHLGVNCERRGDHCHHPNQHGFSYFYGLPFTLFNDCLPGENSDVLADLQHTLKDLSMLLAVGLITVLCVRVCGLFEVSLWLLVPLFLLCILATAVWYVPFVLLQTWNCILMRNQDVIEQPMELDTLSERLLREAQHFVKKNADHPFLLFLSLAHVHTPLFNTPDFAGKSRHGRYGDNLEEMDWIIGKMTETVDSLGLANNTLMYFTSDHGGHLESADSVVGQKGGWNGIYKGGKAMGGWEGGIRVPGIFRWTGRLAAGRVVDEPTSLMDLYPTLKYLAKDTQPDRQLDGYNLMPLLEGEVVRSEHEFMFHYCGIYLNAVRWHPPGSDSIFKVHFFTPNFSPPGAGGCYDTKVCLCHGEHVTNHNPPLVYDIFNDPSESRPLTLDTEQRYAEILEQTAKAVEKHQSTLTDEELSDNTAQHGVPGQMTWDKILWRPWLQPCCGSFPFCRCKENMTQV</sequence>
<dbReference type="InterPro" id="IPR000917">
    <property type="entry name" value="Sulfatase_N"/>
</dbReference>
<dbReference type="GO" id="GO:0046872">
    <property type="term" value="F:metal ion binding"/>
    <property type="evidence" value="ECO:0007669"/>
    <property type="project" value="UniProtKB-KW"/>
</dbReference>
<keyword evidence="7" id="KW-0732">Signal</keyword>
<protein>
    <submittedName>
        <fullName evidence="10">Arylsulfatase D</fullName>
    </submittedName>
</protein>
<name>A0A6P7KIR2_9TELE</name>
<dbReference type="Proteomes" id="UP000515145">
    <property type="component" value="Chromosome 21"/>
</dbReference>